<comment type="caution">
    <text evidence="1">The sequence shown here is derived from an EMBL/GenBank/DDBJ whole genome shotgun (WGS) entry which is preliminary data.</text>
</comment>
<protein>
    <submittedName>
        <fullName evidence="1">BRCA1-associated RING domain protein 1</fullName>
    </submittedName>
</protein>
<evidence type="ECO:0000313" key="1">
    <source>
        <dbReference type="EMBL" id="KAH7661158.1"/>
    </source>
</evidence>
<gene>
    <name evidence="1" type="ORF">IHE45_15G044800</name>
</gene>
<reference evidence="2" key="1">
    <citation type="journal article" date="2022" name="Nat. Commun.">
        <title>Chromosome evolution and the genetic basis of agronomically important traits in greater yam.</title>
        <authorList>
            <person name="Bredeson J.V."/>
            <person name="Lyons J.B."/>
            <person name="Oniyinde I.O."/>
            <person name="Okereke N.R."/>
            <person name="Kolade O."/>
            <person name="Nnabue I."/>
            <person name="Nwadili C.O."/>
            <person name="Hribova E."/>
            <person name="Parker M."/>
            <person name="Nwogha J."/>
            <person name="Shu S."/>
            <person name="Carlson J."/>
            <person name="Kariba R."/>
            <person name="Muthemba S."/>
            <person name="Knop K."/>
            <person name="Barton G.J."/>
            <person name="Sherwood A.V."/>
            <person name="Lopez-Montes A."/>
            <person name="Asiedu R."/>
            <person name="Jamnadass R."/>
            <person name="Muchugi A."/>
            <person name="Goodstein D."/>
            <person name="Egesi C.N."/>
            <person name="Featherston J."/>
            <person name="Asfaw A."/>
            <person name="Simpson G.G."/>
            <person name="Dolezel J."/>
            <person name="Hendre P.S."/>
            <person name="Van Deynze A."/>
            <person name="Kumar P.L."/>
            <person name="Obidiegwu J.E."/>
            <person name="Bhattacharjee R."/>
            <person name="Rokhsar D.S."/>
        </authorList>
    </citation>
    <scope>NUCLEOTIDE SEQUENCE [LARGE SCALE GENOMIC DNA]</scope>
    <source>
        <strain evidence="2">cv. TDa95/00328</strain>
    </source>
</reference>
<proteinExistence type="predicted"/>
<keyword evidence="2" id="KW-1185">Reference proteome</keyword>
<organism evidence="1 2">
    <name type="scientific">Dioscorea alata</name>
    <name type="common">Purple yam</name>
    <dbReference type="NCBI Taxonomy" id="55571"/>
    <lineage>
        <taxon>Eukaryota</taxon>
        <taxon>Viridiplantae</taxon>
        <taxon>Streptophyta</taxon>
        <taxon>Embryophyta</taxon>
        <taxon>Tracheophyta</taxon>
        <taxon>Spermatophyta</taxon>
        <taxon>Magnoliopsida</taxon>
        <taxon>Liliopsida</taxon>
        <taxon>Dioscoreales</taxon>
        <taxon>Dioscoreaceae</taxon>
        <taxon>Dioscorea</taxon>
    </lineage>
</organism>
<dbReference type="Proteomes" id="UP000827976">
    <property type="component" value="Chromosome 15"/>
</dbReference>
<dbReference type="EMBL" id="CM037025">
    <property type="protein sequence ID" value="KAH7661158.1"/>
    <property type="molecule type" value="Genomic_DNA"/>
</dbReference>
<accession>A0ACB7UL95</accession>
<sequence>MGTRMADLCHLEKMGRELKCPICLSLLKSSVSLACNHVFCNLCIMESMKSVSDCPVCKVPFHRREVRPTPHMDNLVSIYKGMEVAAGVNIFTTQIGPIVKKSDAQLPDNVEGSCDAAKTSIATHQKSKRCRLSKKKKELNKADAGPNSSSSMMPSLPAKKRVHVTPYPPTETPIRRQRVIKSANPSTQSEANQIFNKNNDQDNHKPSDPVFSPFFWLRERNEGVDDDDSDKHTTQQTADVSPFNVLPCFSDIKDSDDEDQMKNTPLSKLHAPGLYDSEMFEWTQRACSPELCSTPLKDQICIDSLDGIEDKEHQEHLPVGKSREILAVGAKRKCLTKKRSNARKKKNNANEICISISEAASQLLPADSLDIAKNSSPEDLENNKPLNQGKKACKKLNKESSNYNRNHTMKSVKKHAAEQPLPFIAEVKHHSIGNETSELFHASSILETENDQAGGKENDPSSAKQKANIRSQRKNMKSSKLPVMDAPDLLPSKGDTGEAFKDEDNQEANANLLAFPNNHGENGEAIRKRKPERVKEIQQEGKMMKNPRRVDHNNATNANIMPLASMSTGDIKNCLTTTSFSPESKSMSMNGTKTTGAALIRTSDAIMRKCGNIPSKIQCAFCQSDNDTEVSGEMMHYFNGKPVTADYNGALNIIHAHKNCTEWAPDVYFEDEVAINLVAEVGRSKRIKCSCCSIKGAALGCFDRSCRKSFHFTCAKLIPECRWDIENYVMLCPLHSSSKLPIEVSEPQKKCRKGTAPREPQALSRSNCQSTGLKWKWPSGSPFKWVLCCSALTNDEKETVSKFAKLVGASVLKSWTPTVTHVIASTDENGASRRTLKFLMAIIHGKWILSINWIKDCMEAMEPVDEEKYEIKADVNGIRDGPRLGRVRAITKKQKLFDSMKFYLNGAFTASYKGYLQELINAAGGVVLQRKPISRDKERLLDGSHLQVTYIIYSIEISDMHQSNRESVISSRRDEAQGLADATGAKVASNTWIIDSIAACKLQKLN</sequence>
<evidence type="ECO:0000313" key="2">
    <source>
        <dbReference type="Proteomes" id="UP000827976"/>
    </source>
</evidence>
<name>A0ACB7UL95_DIOAL</name>